<organism evidence="1 2">
    <name type="scientific">Vasconcelosia minhoensis LEGE 07310</name>
    <dbReference type="NCBI Taxonomy" id="915328"/>
    <lineage>
        <taxon>Bacteria</taxon>
        <taxon>Bacillati</taxon>
        <taxon>Cyanobacteriota</taxon>
        <taxon>Cyanophyceae</taxon>
        <taxon>Nodosilineales</taxon>
        <taxon>Cymatolegaceae</taxon>
        <taxon>Vasconcelosia</taxon>
        <taxon>Vasconcelosia minhoensis</taxon>
    </lineage>
</organism>
<dbReference type="EMBL" id="JADEXG010000030">
    <property type="protein sequence ID" value="MBE9078282.1"/>
    <property type="molecule type" value="Genomic_DNA"/>
</dbReference>
<comment type="caution">
    <text evidence="1">The sequence shown here is derived from an EMBL/GenBank/DDBJ whole genome shotgun (WGS) entry which is preliminary data.</text>
</comment>
<gene>
    <name evidence="1" type="ORF">IQ241_13435</name>
</gene>
<keyword evidence="2" id="KW-1185">Reference proteome</keyword>
<name>A0A8J7AY39_9CYAN</name>
<evidence type="ECO:0000313" key="1">
    <source>
        <dbReference type="EMBL" id="MBE9078282.1"/>
    </source>
</evidence>
<accession>A0A8J7AY39</accession>
<protein>
    <submittedName>
        <fullName evidence="1">Uncharacterized protein</fullName>
    </submittedName>
</protein>
<evidence type="ECO:0000313" key="2">
    <source>
        <dbReference type="Proteomes" id="UP000636505"/>
    </source>
</evidence>
<dbReference type="Proteomes" id="UP000636505">
    <property type="component" value="Unassembled WGS sequence"/>
</dbReference>
<sequence>MSITLDLPPQIEALLRQRAETTGQDIGQIAVTVLTWGLSLSDADFFETLNGIQRGLNNFEQGQFSSLDDFIAEQNQKYGLSLRGRLERYRL</sequence>
<dbReference type="AlphaFoldDB" id="A0A8J7AY39"/>
<proteinExistence type="predicted"/>
<dbReference type="RefSeq" id="WP_193907950.1">
    <property type="nucleotide sequence ID" value="NZ_JADEXG010000030.1"/>
</dbReference>
<reference evidence="1" key="1">
    <citation type="submission" date="2020-10" db="EMBL/GenBank/DDBJ databases">
        <authorList>
            <person name="Castelo-Branco R."/>
            <person name="Eusebio N."/>
            <person name="Adriana R."/>
            <person name="Vieira A."/>
            <person name="Brugerolle De Fraissinette N."/>
            <person name="Rezende De Castro R."/>
            <person name="Schneider M.P."/>
            <person name="Vasconcelos V."/>
            <person name="Leao P.N."/>
        </authorList>
    </citation>
    <scope>NUCLEOTIDE SEQUENCE</scope>
    <source>
        <strain evidence="1">LEGE 07310</strain>
    </source>
</reference>